<evidence type="ECO:0000256" key="1">
    <source>
        <dbReference type="ARBA" id="ARBA00004173"/>
    </source>
</evidence>
<proteinExistence type="inferred from homology"/>
<dbReference type="Proteomes" id="UP000192578">
    <property type="component" value="Unassembled WGS sequence"/>
</dbReference>
<evidence type="ECO:0000313" key="7">
    <source>
        <dbReference type="Proteomes" id="UP000192578"/>
    </source>
</evidence>
<evidence type="ECO:0000256" key="2">
    <source>
        <dbReference type="ARBA" id="ARBA00009540"/>
    </source>
</evidence>
<dbReference type="GO" id="GO:0005634">
    <property type="term" value="C:nucleus"/>
    <property type="evidence" value="ECO:0007669"/>
    <property type="project" value="TreeGrafter"/>
</dbReference>
<keyword evidence="3" id="KW-0496">Mitochondrion</keyword>
<dbReference type="AlphaFoldDB" id="A0A1W0XAQ3"/>
<dbReference type="EMBL" id="MTYJ01000006">
    <property type="protein sequence ID" value="OQV24616.1"/>
    <property type="molecule type" value="Genomic_DNA"/>
</dbReference>
<dbReference type="Pfam" id="PF07534">
    <property type="entry name" value="TLD"/>
    <property type="match status" value="1"/>
</dbReference>
<comment type="subcellular location">
    <subcellularLocation>
        <location evidence="1">Mitochondrion</location>
    </subcellularLocation>
</comment>
<keyword evidence="7" id="KW-1185">Reference proteome</keyword>
<evidence type="ECO:0000256" key="3">
    <source>
        <dbReference type="ARBA" id="ARBA00023128"/>
    </source>
</evidence>
<dbReference type="OrthoDB" id="26679at2759"/>
<dbReference type="GO" id="GO:0005739">
    <property type="term" value="C:mitochondrion"/>
    <property type="evidence" value="ECO:0007669"/>
    <property type="project" value="UniProtKB-SubCell"/>
</dbReference>
<evidence type="ECO:0000313" key="6">
    <source>
        <dbReference type="EMBL" id="OQV24616.1"/>
    </source>
</evidence>
<dbReference type="PROSITE" id="PS51886">
    <property type="entry name" value="TLDC"/>
    <property type="match status" value="1"/>
</dbReference>
<evidence type="ECO:0000259" key="5">
    <source>
        <dbReference type="PROSITE" id="PS51886"/>
    </source>
</evidence>
<dbReference type="SMART" id="SM00584">
    <property type="entry name" value="TLDc"/>
    <property type="match status" value="1"/>
</dbReference>
<comment type="similarity">
    <text evidence="2">Belongs to the OXR1 family.</text>
</comment>
<dbReference type="GO" id="GO:0006979">
    <property type="term" value="P:response to oxidative stress"/>
    <property type="evidence" value="ECO:0007669"/>
    <property type="project" value="TreeGrafter"/>
</dbReference>
<gene>
    <name evidence="6" type="ORF">BV898_01676</name>
</gene>
<evidence type="ECO:0000256" key="4">
    <source>
        <dbReference type="ARBA" id="ARBA00040604"/>
    </source>
</evidence>
<organism evidence="6 7">
    <name type="scientific">Hypsibius exemplaris</name>
    <name type="common">Freshwater tardigrade</name>
    <dbReference type="NCBI Taxonomy" id="2072580"/>
    <lineage>
        <taxon>Eukaryota</taxon>
        <taxon>Metazoa</taxon>
        <taxon>Ecdysozoa</taxon>
        <taxon>Tardigrada</taxon>
        <taxon>Eutardigrada</taxon>
        <taxon>Parachela</taxon>
        <taxon>Hypsibioidea</taxon>
        <taxon>Hypsibiidae</taxon>
        <taxon>Hypsibius</taxon>
    </lineage>
</organism>
<feature type="domain" description="TLDc" evidence="5">
    <location>
        <begin position="45"/>
        <end position="207"/>
    </location>
</feature>
<protein>
    <recommendedName>
        <fullName evidence="4">Oxidation resistance protein 1</fullName>
    </recommendedName>
</protein>
<sequence length="208" mass="23536">MFSTNIQDDWVFVEHADLLPFLSADTWECALSTDHFTPELRHPSSILTDAICRELSPYLPARAQASPWCRIYSTQQDGYSLRNMYHKVRDIESPALLLVKDVRGHIFGAITSSVPRVHQSFCGNGESCVFSFSPTLKVWQWCNENNYNIMKGSTDWMAIGCGSGAFALWLDSDLNRGRTETCGTYRNQPLCDCGDFLVETIEVWTFGV</sequence>
<accession>A0A1W0XAQ3</accession>
<dbReference type="PANTHER" id="PTHR23354:SF62">
    <property type="entry name" value="MUSTARD, ISOFORM V"/>
    <property type="match status" value="1"/>
</dbReference>
<comment type="caution">
    <text evidence="6">The sequence shown here is derived from an EMBL/GenBank/DDBJ whole genome shotgun (WGS) entry which is preliminary data.</text>
</comment>
<dbReference type="PANTHER" id="PTHR23354">
    <property type="entry name" value="NUCLEOLAR PROTEIN 7/ESTROGEN RECEPTOR COACTIVATOR-RELATED"/>
    <property type="match status" value="1"/>
</dbReference>
<name>A0A1W0XAQ3_HYPEX</name>
<dbReference type="InterPro" id="IPR006571">
    <property type="entry name" value="TLDc_dom"/>
</dbReference>
<reference evidence="7" key="1">
    <citation type="submission" date="2017-01" db="EMBL/GenBank/DDBJ databases">
        <title>Comparative genomics of anhydrobiosis in the tardigrade Hypsibius dujardini.</title>
        <authorList>
            <person name="Yoshida Y."/>
            <person name="Koutsovoulos G."/>
            <person name="Laetsch D."/>
            <person name="Stevens L."/>
            <person name="Kumar S."/>
            <person name="Horikawa D."/>
            <person name="Ishino K."/>
            <person name="Komine S."/>
            <person name="Tomita M."/>
            <person name="Blaxter M."/>
            <person name="Arakawa K."/>
        </authorList>
    </citation>
    <scope>NUCLEOTIDE SEQUENCE [LARGE SCALE GENOMIC DNA]</scope>
    <source>
        <strain evidence="7">Z151</strain>
    </source>
</reference>